<evidence type="ECO:0000313" key="1">
    <source>
        <dbReference type="EMBL" id="RKO35066.1"/>
    </source>
</evidence>
<proteinExistence type="predicted"/>
<reference evidence="2" key="1">
    <citation type="submission" date="2018-10" db="EMBL/GenBank/DDBJ databases">
        <title>Chromosomal inversion in Lactococcus lactis subsp. lactis bv. diacetylactis S50.</title>
        <authorList>
            <person name="Kojic M."/>
            <person name="Jovcic B."/>
        </authorList>
    </citation>
    <scope>NUCLEOTIDE SEQUENCE</scope>
    <source>
        <strain evidence="2">S50</strain>
    </source>
</reference>
<accession>A0A8B3F432</accession>
<comment type="caution">
    <text evidence="2">The sequence shown here is derived from an EMBL/GenBank/DDBJ whole genome shotgun (WGS) entry which is preliminary data.</text>
</comment>
<dbReference type="AlphaFoldDB" id="A0A8B3F432"/>
<dbReference type="EMBL" id="RBVM01000002">
    <property type="protein sequence ID" value="RKO35066.1"/>
    <property type="molecule type" value="Genomic_DNA"/>
</dbReference>
<evidence type="ECO:0000313" key="2">
    <source>
        <dbReference type="EMBL" id="RKO35086.1"/>
    </source>
</evidence>
<protein>
    <submittedName>
        <fullName evidence="2">Uncharacterized protein</fullName>
    </submittedName>
</protein>
<dbReference type="EMBL" id="RBVM01000002">
    <property type="protein sequence ID" value="RKO35086.1"/>
    <property type="molecule type" value="Genomic_DNA"/>
</dbReference>
<organism evidence="2">
    <name type="scientific">Lactococcus lactis subsp. lactis bv. diacetylactis</name>
    <dbReference type="NCBI Taxonomy" id="44688"/>
    <lineage>
        <taxon>Bacteria</taxon>
        <taxon>Bacillati</taxon>
        <taxon>Bacillota</taxon>
        <taxon>Bacilli</taxon>
        <taxon>Lactobacillales</taxon>
        <taxon>Streptococcaceae</taxon>
        <taxon>Lactococcus</taxon>
    </lineage>
</organism>
<name>A0A8B3F432_LACLL</name>
<gene>
    <name evidence="1" type="ORF">D8K17_12790</name>
    <name evidence="2" type="ORF">D8K17_12895</name>
</gene>
<dbReference type="RefSeq" id="WP_058147735.1">
    <property type="nucleotide sequence ID" value="NZ_CP061324.1"/>
</dbReference>
<sequence>MIYIILAWLIAAFFYSKSKNQTYLKSFIKLPFVLIWIFFKYLISELANPNGELGKSKTKELERKLKKSGVDSEKIQEFVEKRENSYESFKSLDERINKK</sequence>